<keyword evidence="3" id="KW-1185">Reference proteome</keyword>
<evidence type="ECO:0000313" key="2">
    <source>
        <dbReference type="EMBL" id="MDR7360162.1"/>
    </source>
</evidence>
<dbReference type="EMBL" id="JAVDYI010000001">
    <property type="protein sequence ID" value="MDR7360162.1"/>
    <property type="molecule type" value="Genomic_DNA"/>
</dbReference>
<dbReference type="Proteomes" id="UP001183817">
    <property type="component" value="Unassembled WGS sequence"/>
</dbReference>
<sequence length="53" mass="6019">MVEQTSQDQYSHGAKVRDHGVPVPQLTQTLPYGRDHISWMESNVQQLEVALGR</sequence>
<proteinExistence type="predicted"/>
<reference evidence="2 3" key="1">
    <citation type="submission" date="2023-07" db="EMBL/GenBank/DDBJ databases">
        <title>Sequencing the genomes of 1000 actinobacteria strains.</title>
        <authorList>
            <person name="Klenk H.-P."/>
        </authorList>
    </citation>
    <scope>NUCLEOTIDE SEQUENCE [LARGE SCALE GENOMIC DNA]</scope>
    <source>
        <strain evidence="2 3">DSM 20167</strain>
    </source>
</reference>
<feature type="region of interest" description="Disordered" evidence="1">
    <location>
        <begin position="1"/>
        <end position="28"/>
    </location>
</feature>
<organism evidence="2 3">
    <name type="scientific">Paeniglutamicibacter sulfureus</name>
    <dbReference type="NCBI Taxonomy" id="43666"/>
    <lineage>
        <taxon>Bacteria</taxon>
        <taxon>Bacillati</taxon>
        <taxon>Actinomycetota</taxon>
        <taxon>Actinomycetes</taxon>
        <taxon>Micrococcales</taxon>
        <taxon>Micrococcaceae</taxon>
        <taxon>Paeniglutamicibacter</taxon>
    </lineage>
</organism>
<name>A0ABU2BNF4_9MICC</name>
<dbReference type="RefSeq" id="WP_302265641.1">
    <property type="nucleotide sequence ID" value="NZ_JAULBL010000002.1"/>
</dbReference>
<accession>A0ABU2BNF4</accession>
<protein>
    <submittedName>
        <fullName evidence="2">Uncharacterized protein</fullName>
    </submittedName>
</protein>
<evidence type="ECO:0000256" key="1">
    <source>
        <dbReference type="SAM" id="MobiDB-lite"/>
    </source>
</evidence>
<evidence type="ECO:0000313" key="3">
    <source>
        <dbReference type="Proteomes" id="UP001183817"/>
    </source>
</evidence>
<gene>
    <name evidence="2" type="ORF">J2S64_003853</name>
</gene>
<feature type="compositionally biased region" description="Polar residues" evidence="1">
    <location>
        <begin position="1"/>
        <end position="10"/>
    </location>
</feature>
<comment type="caution">
    <text evidence="2">The sequence shown here is derived from an EMBL/GenBank/DDBJ whole genome shotgun (WGS) entry which is preliminary data.</text>
</comment>